<dbReference type="SUPFAM" id="SSF49464">
    <property type="entry name" value="Carboxypeptidase regulatory domain-like"/>
    <property type="match status" value="1"/>
</dbReference>
<organism evidence="1">
    <name type="scientific">Dyadobacter sp. 676</name>
    <dbReference type="NCBI Taxonomy" id="3088362"/>
    <lineage>
        <taxon>Bacteria</taxon>
        <taxon>Pseudomonadati</taxon>
        <taxon>Bacteroidota</taxon>
        <taxon>Cytophagia</taxon>
        <taxon>Cytophagales</taxon>
        <taxon>Spirosomataceae</taxon>
        <taxon>Dyadobacter</taxon>
    </lineage>
</organism>
<accession>A0AAU8FJ25</accession>
<dbReference type="Gene3D" id="2.60.40.1120">
    <property type="entry name" value="Carboxypeptidase-like, regulatory domain"/>
    <property type="match status" value="1"/>
</dbReference>
<keyword evidence="1" id="KW-0121">Carboxypeptidase</keyword>
<dbReference type="GO" id="GO:0004180">
    <property type="term" value="F:carboxypeptidase activity"/>
    <property type="evidence" value="ECO:0007669"/>
    <property type="project" value="UniProtKB-KW"/>
</dbReference>
<dbReference type="AlphaFoldDB" id="A0AAU8FJ25"/>
<sequence length="175" mass="18584">MYRCKERWPLLAGTLHKSIAQAALIAMIGGTGWATPPLETGTGTRSLHPNFAKADRVVKGRVTDGDTPDGIPGVNVVIKGSQTGTVTDASGNYSLEVPDGGAVLVFSYVGYVSQEVATGTRGTIDVALKADTKSLNEVVVVGYGTQKKVNLTGPWTRWARKYCKTGRSRTSRRGS</sequence>
<dbReference type="EMBL" id="CP159289">
    <property type="protein sequence ID" value="XCH23755.1"/>
    <property type="molecule type" value="Genomic_DNA"/>
</dbReference>
<dbReference type="Pfam" id="PF13715">
    <property type="entry name" value="CarbopepD_reg_2"/>
    <property type="match status" value="1"/>
</dbReference>
<gene>
    <name evidence="1" type="ORF">ABV298_26145</name>
</gene>
<name>A0AAU8FJ25_9BACT</name>
<keyword evidence="1" id="KW-0645">Protease</keyword>
<evidence type="ECO:0000313" key="1">
    <source>
        <dbReference type="EMBL" id="XCH23755.1"/>
    </source>
</evidence>
<dbReference type="RefSeq" id="WP_353719079.1">
    <property type="nucleotide sequence ID" value="NZ_CP159289.1"/>
</dbReference>
<protein>
    <submittedName>
        <fullName evidence="1">Carboxypeptidase-like regulatory domain-containing protein</fullName>
    </submittedName>
</protein>
<reference evidence="1" key="1">
    <citation type="submission" date="2024-06" db="EMBL/GenBank/DDBJ databases">
        <title>Sequencing and assembly of the genome of Dyadobacter sp. strain 676, a symbiont of Cyamopsis tetragonoloba.</title>
        <authorList>
            <person name="Guro P."/>
            <person name="Sazanova A."/>
            <person name="Kuznetsova I."/>
            <person name="Belimov A."/>
            <person name="Safronova V."/>
        </authorList>
    </citation>
    <scope>NUCLEOTIDE SEQUENCE</scope>
    <source>
        <strain evidence="1">676</strain>
    </source>
</reference>
<proteinExistence type="predicted"/>
<dbReference type="InterPro" id="IPR008969">
    <property type="entry name" value="CarboxyPept-like_regulatory"/>
</dbReference>
<keyword evidence="1" id="KW-0378">Hydrolase</keyword>